<proteinExistence type="predicted"/>
<evidence type="ECO:0008006" key="4">
    <source>
        <dbReference type="Google" id="ProtNLM"/>
    </source>
</evidence>
<dbReference type="EMBL" id="CAJPDR010000366">
    <property type="protein sequence ID" value="CAF9933932.1"/>
    <property type="molecule type" value="Genomic_DNA"/>
</dbReference>
<dbReference type="OrthoDB" id="2357318at2759"/>
<feature type="region of interest" description="Disordered" evidence="1">
    <location>
        <begin position="562"/>
        <end position="582"/>
    </location>
</feature>
<keyword evidence="3" id="KW-1185">Reference proteome</keyword>
<gene>
    <name evidence="2" type="ORF">ALECFALPRED_005795</name>
</gene>
<dbReference type="PANTHER" id="PTHR39214">
    <property type="entry name" value="MICROBODY (PEROXISOME) BIOGENESIS PROTEIN PEROXIN 8 (EUROFUNG)"/>
    <property type="match status" value="1"/>
</dbReference>
<evidence type="ECO:0000256" key="1">
    <source>
        <dbReference type="SAM" id="MobiDB-lite"/>
    </source>
</evidence>
<reference evidence="2" key="1">
    <citation type="submission" date="2021-03" db="EMBL/GenBank/DDBJ databases">
        <authorList>
            <person name="Tagirdzhanova G."/>
        </authorList>
    </citation>
    <scope>NUCLEOTIDE SEQUENCE</scope>
</reference>
<dbReference type="InterPro" id="IPR055334">
    <property type="entry name" value="PEX8-like"/>
</dbReference>
<dbReference type="PANTHER" id="PTHR39214:SF1">
    <property type="entry name" value="MICROBODY (PEROXISOME) BIOGENESIS PROTEIN PEROXIN 8 (EUROFUNG)"/>
    <property type="match status" value="1"/>
</dbReference>
<comment type="caution">
    <text evidence="2">The sequence shown here is derived from an EMBL/GenBank/DDBJ whole genome shotgun (WGS) entry which is preliminary data.</text>
</comment>
<sequence>MYTDRSLATLLRAIQSGSDEQDVSRLFGSATTLLTLLSNPLNVTLLASQLLSAPSIWQRPDGLRTTIRILSIFNSAAIRLGQPEESPEGKPPFAAQWSLRREKWAMAVVKGADDRSPRWRHLCILTGLLIGFEGRGKQSVSVSLRRKLENATVKAVNLALHEGEAGNELAGNSIAMMLSNVFDLLSDSEKMKLNSDLLLPVLIHAPYFSKEGLQYGYFLSTIDSDVVQREGMKFDWSTKSSTYVRCQRMTAGPLIASLGSLSRLTAFCVENVPNADLLSAMITDLSAFTRSLCVQWRQNKLSEIDITEESIYLSEESLRNTIPLLWRVLKSTMFAVVIVLKSLLGRVLGDNRMPADGAPFMAIQTLRILRDLYFISSRQGANAFSQYTFVFLTAIDILSQFPVQAESFLREIRPSSGGSIPLHPLDRCLDLYFLNTTEYFTVVLGPELNEELLVDAATPYLGLGSDQRLLEIFESAHSVMLAVLSAPQNSDLLAKHIHPYVDVLFREFPQNLSSQQFRMAVKTLIRMSSPPSLISGRQPLLPSTILELVRLRLETASPALTQQNADPTTLHLSEENPQSFEQPSLSEKSVLVLTLIDALPYLPINQVEDWLPIVAEALNMIKDVDQLHTCRQRFWDVLSTGEVDVDRAALCVTWWGTSGGRDMVVFGKDHQIEGPFMSGALGEASKL</sequence>
<dbReference type="Proteomes" id="UP000664203">
    <property type="component" value="Unassembled WGS sequence"/>
</dbReference>
<organism evidence="2 3">
    <name type="scientific">Alectoria fallacina</name>
    <dbReference type="NCBI Taxonomy" id="1903189"/>
    <lineage>
        <taxon>Eukaryota</taxon>
        <taxon>Fungi</taxon>
        <taxon>Dikarya</taxon>
        <taxon>Ascomycota</taxon>
        <taxon>Pezizomycotina</taxon>
        <taxon>Lecanoromycetes</taxon>
        <taxon>OSLEUM clade</taxon>
        <taxon>Lecanoromycetidae</taxon>
        <taxon>Lecanorales</taxon>
        <taxon>Lecanorineae</taxon>
        <taxon>Parmeliaceae</taxon>
        <taxon>Alectoria</taxon>
    </lineage>
</organism>
<evidence type="ECO:0000313" key="2">
    <source>
        <dbReference type="EMBL" id="CAF9933932.1"/>
    </source>
</evidence>
<dbReference type="Pfam" id="PF26001">
    <property type="entry name" value="Pex8"/>
    <property type="match status" value="1"/>
</dbReference>
<protein>
    <recommendedName>
        <fullName evidence="4">Peroxisomal membrane protein PEX17</fullName>
    </recommendedName>
</protein>
<dbReference type="AlphaFoldDB" id="A0A8H3G3I5"/>
<accession>A0A8H3G3I5</accession>
<evidence type="ECO:0000313" key="3">
    <source>
        <dbReference type="Proteomes" id="UP000664203"/>
    </source>
</evidence>
<name>A0A8H3G3I5_9LECA</name>